<feature type="compositionally biased region" description="Basic and acidic residues" evidence="1">
    <location>
        <begin position="105"/>
        <end position="121"/>
    </location>
</feature>
<gene>
    <name evidence="2" type="primary">LOC107769106</name>
</gene>
<dbReference type="InterPro" id="IPR040256">
    <property type="entry name" value="At4g02000-like"/>
</dbReference>
<evidence type="ECO:0000256" key="1">
    <source>
        <dbReference type="SAM" id="MobiDB-lite"/>
    </source>
</evidence>
<dbReference type="AlphaFoldDB" id="A0A1S3XVP5"/>
<evidence type="ECO:0000313" key="2">
    <source>
        <dbReference type="RefSeq" id="XP_016443777.1"/>
    </source>
</evidence>
<dbReference type="PaxDb" id="4097-A0A1S3XVP5"/>
<dbReference type="OrthoDB" id="851886at2759"/>
<dbReference type="PANTHER" id="PTHR31286">
    <property type="entry name" value="GLYCINE-RICH CELL WALL STRUCTURAL PROTEIN 1.8-LIKE"/>
    <property type="match status" value="1"/>
</dbReference>
<dbReference type="OMA" id="HEMQECR"/>
<name>A0A1S3XVP5_TOBAC</name>
<accession>A0A1S3XVP5</accession>
<reference evidence="2" key="1">
    <citation type="submission" date="2025-08" db="UniProtKB">
        <authorList>
            <consortium name="RefSeq"/>
        </authorList>
    </citation>
    <scope>IDENTIFICATION</scope>
</reference>
<proteinExistence type="predicted"/>
<dbReference type="PANTHER" id="PTHR31286:SF165">
    <property type="entry name" value="DUF4283 DOMAIN-CONTAINING PROTEIN"/>
    <property type="match status" value="1"/>
</dbReference>
<sequence length="154" mass="17709">MVGKPLKADRTTTNKERLAFARVLVEVSTNQQYPTQVMFENEVGKIVKQEVYYEWKPTLCPKCKNFGHEMQECRKLHKEEAELRGKQIEKEKQAGEETTQAVGNKKGENKISDKVTRKQPNEDNAIPTKNAIVLPDKEIPTKNAFDVFDKDMNI</sequence>
<dbReference type="KEGG" id="nta:107769106"/>
<dbReference type="RefSeq" id="XP_016443777.1">
    <property type="nucleotide sequence ID" value="XM_016588291.1"/>
</dbReference>
<protein>
    <submittedName>
        <fullName evidence="2">Uncharacterized protein</fullName>
    </submittedName>
</protein>
<organism evidence="2">
    <name type="scientific">Nicotiana tabacum</name>
    <name type="common">Common tobacco</name>
    <dbReference type="NCBI Taxonomy" id="4097"/>
    <lineage>
        <taxon>Eukaryota</taxon>
        <taxon>Viridiplantae</taxon>
        <taxon>Streptophyta</taxon>
        <taxon>Embryophyta</taxon>
        <taxon>Tracheophyta</taxon>
        <taxon>Spermatophyta</taxon>
        <taxon>Magnoliopsida</taxon>
        <taxon>eudicotyledons</taxon>
        <taxon>Gunneridae</taxon>
        <taxon>Pentapetalae</taxon>
        <taxon>asterids</taxon>
        <taxon>lamiids</taxon>
        <taxon>Solanales</taxon>
        <taxon>Solanaceae</taxon>
        <taxon>Nicotianoideae</taxon>
        <taxon>Nicotianeae</taxon>
        <taxon>Nicotiana</taxon>
    </lineage>
</organism>
<feature type="region of interest" description="Disordered" evidence="1">
    <location>
        <begin position="87"/>
        <end position="129"/>
    </location>
</feature>